<reference evidence="1" key="1">
    <citation type="journal article" date="2021" name="New Phytol.">
        <title>Evolutionary innovations through gain and loss of genes in the ectomycorrhizal Boletales.</title>
        <authorList>
            <person name="Wu G."/>
            <person name="Miyauchi S."/>
            <person name="Morin E."/>
            <person name="Kuo A."/>
            <person name="Drula E."/>
            <person name="Varga T."/>
            <person name="Kohler A."/>
            <person name="Feng B."/>
            <person name="Cao Y."/>
            <person name="Lipzen A."/>
            <person name="Daum C."/>
            <person name="Hundley H."/>
            <person name="Pangilinan J."/>
            <person name="Johnson J."/>
            <person name="Barry K."/>
            <person name="LaButti K."/>
            <person name="Ng V."/>
            <person name="Ahrendt S."/>
            <person name="Min B."/>
            <person name="Choi I.G."/>
            <person name="Park H."/>
            <person name="Plett J.M."/>
            <person name="Magnuson J."/>
            <person name="Spatafora J.W."/>
            <person name="Nagy L.G."/>
            <person name="Henrissat B."/>
            <person name="Grigoriev I.V."/>
            <person name="Yang Z.L."/>
            <person name="Xu J."/>
            <person name="Martin F.M."/>
        </authorList>
    </citation>
    <scope>NUCLEOTIDE SEQUENCE</scope>
    <source>
        <strain evidence="1">KUC20120723A-06</strain>
    </source>
</reference>
<sequence>MSSQSSEPSNSGRSIPNIRGTKPGLLDPSQRGRLLRFNGSLSFASFDPHTAHVVDDVPDIRGLSIDETLPPPKRIVIESTSSGTSFWRFVPRACLDEGVVDEGLWPRVVDICGEPVFCYQEQWEIYKLDPAYKCSVHLAPELSSISRVGPETRPESSTHKTQAPKRTRTPPFEETPLHNEKRARSRQVGLESDDDTDDDNLDEEEVKRMVVDDLLPKDKSKCGNRAQTRENRKNRWQRNKLADARYVDRRGLGDVPSVVMEDASTYLAPGQSTPTQDGAKRRGPDAVSPSEEQSVGLGRARPNKRSRMMSPASVHTAMKQKRAERDRRRRAKAEVIQRSHHDEWERKFMEDIRQFPSEWKQGTSTTTASTPETNEPEAERKPDDDQKSSREAELAESIRKLQELNKDRPLWEAHRRQREARERAEEAERVAKAEARRKAEAAQKKRHDEEAERDRKRAQLEAETRRVEEENRQRQHRQRKQRERWEAGPWTIHRALERYKVLSEDFDNAKFAPDQPLGFHDIPWPVLTPPSRFTVEDVDWSAVEKFFETVRDHMRPQDYKTFVEKSHRRFHPDRWRARKVWSAVRDEVERGYLEVAANTVAQAITPLWREVKGS</sequence>
<gene>
    <name evidence="1" type="ORF">BV22DRAFT_1125410</name>
</gene>
<dbReference type="Proteomes" id="UP000790709">
    <property type="component" value="Unassembled WGS sequence"/>
</dbReference>
<protein>
    <submittedName>
        <fullName evidence="1">Uncharacterized protein</fullName>
    </submittedName>
</protein>
<evidence type="ECO:0000313" key="2">
    <source>
        <dbReference type="Proteomes" id="UP000790709"/>
    </source>
</evidence>
<keyword evidence="2" id="KW-1185">Reference proteome</keyword>
<dbReference type="EMBL" id="MU266337">
    <property type="protein sequence ID" value="KAH7929878.1"/>
    <property type="molecule type" value="Genomic_DNA"/>
</dbReference>
<name>A0ACB8BYE8_9AGAM</name>
<comment type="caution">
    <text evidence="1">The sequence shown here is derived from an EMBL/GenBank/DDBJ whole genome shotgun (WGS) entry which is preliminary data.</text>
</comment>
<proteinExistence type="predicted"/>
<organism evidence="1 2">
    <name type="scientific">Leucogyrophana mollusca</name>
    <dbReference type="NCBI Taxonomy" id="85980"/>
    <lineage>
        <taxon>Eukaryota</taxon>
        <taxon>Fungi</taxon>
        <taxon>Dikarya</taxon>
        <taxon>Basidiomycota</taxon>
        <taxon>Agaricomycotina</taxon>
        <taxon>Agaricomycetes</taxon>
        <taxon>Agaricomycetidae</taxon>
        <taxon>Boletales</taxon>
        <taxon>Boletales incertae sedis</taxon>
        <taxon>Leucogyrophana</taxon>
    </lineage>
</organism>
<accession>A0ACB8BYE8</accession>
<evidence type="ECO:0000313" key="1">
    <source>
        <dbReference type="EMBL" id="KAH7929878.1"/>
    </source>
</evidence>